<evidence type="ECO:0000256" key="1">
    <source>
        <dbReference type="ARBA" id="ARBA00004479"/>
    </source>
</evidence>
<keyword evidence="2 6" id="KW-0472">Membrane</keyword>
<evidence type="ECO:0000313" key="9">
    <source>
        <dbReference type="RefSeq" id="XP_055866799.1"/>
    </source>
</evidence>
<dbReference type="SUPFAM" id="SSF48726">
    <property type="entry name" value="Immunoglobulin"/>
    <property type="match status" value="1"/>
</dbReference>
<name>A0A9W2YVU7_BIOGL</name>
<dbReference type="GO" id="GO:0098609">
    <property type="term" value="P:cell-cell adhesion"/>
    <property type="evidence" value="ECO:0007669"/>
    <property type="project" value="TreeGrafter"/>
</dbReference>
<proteinExistence type="predicted"/>
<evidence type="ECO:0000256" key="6">
    <source>
        <dbReference type="SAM" id="Phobius"/>
    </source>
</evidence>
<dbReference type="InterPro" id="IPR013783">
    <property type="entry name" value="Ig-like_fold"/>
</dbReference>
<dbReference type="PANTHER" id="PTHR11640">
    <property type="entry name" value="NEPHRIN"/>
    <property type="match status" value="1"/>
</dbReference>
<dbReference type="Proteomes" id="UP001165740">
    <property type="component" value="Chromosome 14"/>
</dbReference>
<evidence type="ECO:0000256" key="5">
    <source>
        <dbReference type="ARBA" id="ARBA00023319"/>
    </source>
</evidence>
<dbReference type="OrthoDB" id="10010939at2759"/>
<feature type="domain" description="Ig-like" evidence="7">
    <location>
        <begin position="1"/>
        <end position="73"/>
    </location>
</feature>
<evidence type="ECO:0000313" key="8">
    <source>
        <dbReference type="Proteomes" id="UP001165740"/>
    </source>
</evidence>
<keyword evidence="5" id="KW-0393">Immunoglobulin domain</keyword>
<evidence type="ECO:0000256" key="3">
    <source>
        <dbReference type="ARBA" id="ARBA00023157"/>
    </source>
</evidence>
<dbReference type="PANTHER" id="PTHR11640:SF164">
    <property type="entry name" value="MAM DOMAIN-CONTAINING GLYCOSYLPHOSPHATIDYLINOSITOL ANCHOR PROTEIN 1"/>
    <property type="match status" value="1"/>
</dbReference>
<keyword evidence="4" id="KW-0325">Glycoprotein</keyword>
<evidence type="ECO:0000256" key="4">
    <source>
        <dbReference type="ARBA" id="ARBA00023180"/>
    </source>
</evidence>
<keyword evidence="6" id="KW-0812">Transmembrane</keyword>
<dbReference type="Gene3D" id="2.60.40.10">
    <property type="entry name" value="Immunoglobulins"/>
    <property type="match status" value="1"/>
</dbReference>
<accession>A0A9W2YVU7</accession>
<protein>
    <submittedName>
        <fullName evidence="9">Uncharacterized protein LOC129922872</fullName>
    </submittedName>
</protein>
<dbReference type="GO" id="GO:0005886">
    <property type="term" value="C:plasma membrane"/>
    <property type="evidence" value="ECO:0007669"/>
    <property type="project" value="TreeGrafter"/>
</dbReference>
<sequence length="585" mass="64483">MRPETTITCMCYSDSVGYPPTILKWSNNSDDDFGKTLNNTATILAIVPLSNNQTYNCKSSSNLLNGDKSVFYTVKYAKGPTSCSVKINDTTQSSWQICKKLSINVTVLCQVNSSDALPGIKAKISINSMYSDLLDSQNVSNMYHVKHEATITQAGNYSVGCQVQNLKFSDITASCIYLPVLQVFAPPMTLPIIQIRSCTADVGERTQENVVYMIECTAPGGIPPVSNITVSCGNITASTQYGNIFTSHVTFTRTMTGQNCTCTAQHITGCYENNTSTLQTNVLYKSTVTVLNVSSIVIENGKIVQFYCEADGNPTPNISIRKGNETIAGNFNGYSLVHNKSMSCKDAGNYYCQTDNGIDVNIKETKQVTLYVLCALQVTSNESFKTFSFKKGNVFSYNFTVYGYPEPDQFKIVQFNQFSNNVIVTHFSLEPPDVSVELKIVSLASEDFGIYILLIFQNGVQTLSLNFIINEVPEVNERTNINVSAALGGSIAACVVVILIVVVVAVNRKYEITCKKKQSKKALKETNTYSELSVSQQQQDRHTYESPIHIRNLSNNDVTGAIEKYINVKEYDKGVSSYENCDSIN</sequence>
<keyword evidence="6" id="KW-1133">Transmembrane helix</keyword>
<keyword evidence="8" id="KW-1185">Reference proteome</keyword>
<dbReference type="InterPro" id="IPR051275">
    <property type="entry name" value="Cell_adhesion_signaling"/>
</dbReference>
<evidence type="ECO:0000256" key="2">
    <source>
        <dbReference type="ARBA" id="ARBA00023136"/>
    </source>
</evidence>
<dbReference type="GO" id="GO:0005911">
    <property type="term" value="C:cell-cell junction"/>
    <property type="evidence" value="ECO:0007669"/>
    <property type="project" value="TreeGrafter"/>
</dbReference>
<dbReference type="GO" id="GO:0050839">
    <property type="term" value="F:cell adhesion molecule binding"/>
    <property type="evidence" value="ECO:0007669"/>
    <property type="project" value="TreeGrafter"/>
</dbReference>
<evidence type="ECO:0000259" key="7">
    <source>
        <dbReference type="PROSITE" id="PS50835"/>
    </source>
</evidence>
<dbReference type="PROSITE" id="PS50835">
    <property type="entry name" value="IG_LIKE"/>
    <property type="match status" value="2"/>
</dbReference>
<dbReference type="GeneID" id="129922872"/>
<reference evidence="9" key="1">
    <citation type="submission" date="2025-08" db="UniProtKB">
        <authorList>
            <consortium name="RefSeq"/>
        </authorList>
    </citation>
    <scope>IDENTIFICATION</scope>
</reference>
<dbReference type="InterPro" id="IPR036179">
    <property type="entry name" value="Ig-like_dom_sf"/>
</dbReference>
<dbReference type="InterPro" id="IPR007110">
    <property type="entry name" value="Ig-like_dom"/>
</dbReference>
<organism evidence="8 9">
    <name type="scientific">Biomphalaria glabrata</name>
    <name type="common">Bloodfluke planorb</name>
    <name type="synonym">Freshwater snail</name>
    <dbReference type="NCBI Taxonomy" id="6526"/>
    <lineage>
        <taxon>Eukaryota</taxon>
        <taxon>Metazoa</taxon>
        <taxon>Spiralia</taxon>
        <taxon>Lophotrochozoa</taxon>
        <taxon>Mollusca</taxon>
        <taxon>Gastropoda</taxon>
        <taxon>Heterobranchia</taxon>
        <taxon>Euthyneura</taxon>
        <taxon>Panpulmonata</taxon>
        <taxon>Hygrophila</taxon>
        <taxon>Lymnaeoidea</taxon>
        <taxon>Planorbidae</taxon>
        <taxon>Biomphalaria</taxon>
    </lineage>
</organism>
<dbReference type="Pfam" id="PF13895">
    <property type="entry name" value="Ig_2"/>
    <property type="match status" value="1"/>
</dbReference>
<dbReference type="RefSeq" id="XP_055866799.1">
    <property type="nucleotide sequence ID" value="XM_056010824.1"/>
</dbReference>
<feature type="domain" description="Ig-like" evidence="7">
    <location>
        <begin position="286"/>
        <end position="369"/>
    </location>
</feature>
<feature type="transmembrane region" description="Helical" evidence="6">
    <location>
        <begin position="481"/>
        <end position="506"/>
    </location>
</feature>
<comment type="subcellular location">
    <subcellularLocation>
        <location evidence="1">Membrane</location>
        <topology evidence="1">Single-pass type I membrane protein</topology>
    </subcellularLocation>
</comment>
<dbReference type="AlphaFoldDB" id="A0A9W2YVU7"/>
<dbReference type="OMA" id="YENCDSI"/>
<gene>
    <name evidence="9" type="primary">LOC129922872</name>
</gene>
<keyword evidence="3" id="KW-1015">Disulfide bond</keyword>